<dbReference type="EMBL" id="LSBH01000001">
    <property type="protein sequence ID" value="OAQ86147.1"/>
    <property type="molecule type" value="Genomic_DNA"/>
</dbReference>
<organism evidence="1 2">
    <name type="scientific">Purpureocillium lilacinum</name>
    <name type="common">Paecilomyces lilacinus</name>
    <dbReference type="NCBI Taxonomy" id="33203"/>
    <lineage>
        <taxon>Eukaryota</taxon>
        <taxon>Fungi</taxon>
        <taxon>Dikarya</taxon>
        <taxon>Ascomycota</taxon>
        <taxon>Pezizomycotina</taxon>
        <taxon>Sordariomycetes</taxon>
        <taxon>Hypocreomycetidae</taxon>
        <taxon>Hypocreales</taxon>
        <taxon>Ophiocordycipitaceae</taxon>
        <taxon>Purpureocillium</taxon>
    </lineage>
</organism>
<sequence length="140" mass="15226">MHLMWWDQNPSFPSSFQGPRPSSHLVVSHRLASLPALALGCQAAHPPDASGRAERHLRHLPWALIRPVSHAAGELRYPLDKVLQNLLVGDDTLSCAPFGLSASPTHPALLSSRRAASLELPALDFCWRTHSGGAAEPQQH</sequence>
<proteinExistence type="predicted"/>
<name>A0A179H7J9_PURLI</name>
<dbReference type="AlphaFoldDB" id="A0A179H7J9"/>
<gene>
    <name evidence="1" type="ORF">VFPBJ_00187</name>
</gene>
<dbReference type="Proteomes" id="UP000078240">
    <property type="component" value="Unassembled WGS sequence"/>
</dbReference>
<protein>
    <submittedName>
        <fullName evidence="1">Uncharacterized protein</fullName>
    </submittedName>
</protein>
<evidence type="ECO:0000313" key="1">
    <source>
        <dbReference type="EMBL" id="OAQ86147.1"/>
    </source>
</evidence>
<comment type="caution">
    <text evidence="1">The sequence shown here is derived from an EMBL/GenBank/DDBJ whole genome shotgun (WGS) entry which is preliminary data.</text>
</comment>
<evidence type="ECO:0000313" key="2">
    <source>
        <dbReference type="Proteomes" id="UP000078240"/>
    </source>
</evidence>
<reference evidence="1 2" key="1">
    <citation type="submission" date="2016-01" db="EMBL/GenBank/DDBJ databases">
        <title>Biosynthesis of antibiotic leucinostatins and their inhibition on Phytophthora in bio-control Purpureocillium lilacinum.</title>
        <authorList>
            <person name="Wang G."/>
            <person name="Liu Z."/>
            <person name="Lin R."/>
            <person name="Li E."/>
            <person name="Mao Z."/>
            <person name="Ling J."/>
            <person name="Yin W."/>
            <person name="Xie B."/>
        </authorList>
    </citation>
    <scope>NUCLEOTIDE SEQUENCE [LARGE SCALE GENOMIC DNA]</scope>
    <source>
        <strain evidence="1">PLBJ-1</strain>
    </source>
</reference>
<accession>A0A179H7J9</accession>